<proteinExistence type="predicted"/>
<feature type="compositionally biased region" description="Acidic residues" evidence="1">
    <location>
        <begin position="483"/>
        <end position="502"/>
    </location>
</feature>
<organism evidence="2">
    <name type="scientific">Absidia glauca</name>
    <name type="common">Pin mould</name>
    <dbReference type="NCBI Taxonomy" id="4829"/>
    <lineage>
        <taxon>Eukaryota</taxon>
        <taxon>Fungi</taxon>
        <taxon>Fungi incertae sedis</taxon>
        <taxon>Mucoromycota</taxon>
        <taxon>Mucoromycotina</taxon>
        <taxon>Mucoromycetes</taxon>
        <taxon>Mucorales</taxon>
        <taxon>Cunninghamellaceae</taxon>
        <taxon>Absidia</taxon>
    </lineage>
</organism>
<name>A0A168KS60_ABSGL</name>
<feature type="compositionally biased region" description="Low complexity" evidence="1">
    <location>
        <begin position="115"/>
        <end position="135"/>
    </location>
</feature>
<gene>
    <name evidence="2" type="primary">ABSGL_00621.1 scaffold 832</name>
</gene>
<dbReference type="AlphaFoldDB" id="A0A168KS60"/>
<feature type="compositionally biased region" description="Low complexity" evidence="1">
    <location>
        <begin position="410"/>
        <end position="428"/>
    </location>
</feature>
<dbReference type="STRING" id="4829.A0A168KS60"/>
<feature type="region of interest" description="Disordered" evidence="1">
    <location>
        <begin position="361"/>
        <end position="502"/>
    </location>
</feature>
<protein>
    <submittedName>
        <fullName evidence="2">Uncharacterized protein</fullName>
    </submittedName>
</protein>
<reference evidence="2" key="1">
    <citation type="submission" date="2016-04" db="EMBL/GenBank/DDBJ databases">
        <authorList>
            <person name="Evans L.H."/>
            <person name="Alamgir A."/>
            <person name="Owens N."/>
            <person name="Weber N.D."/>
            <person name="Virtaneva K."/>
            <person name="Barbian K."/>
            <person name="Babar A."/>
            <person name="Rosenke K."/>
        </authorList>
    </citation>
    <scope>NUCLEOTIDE SEQUENCE [LARGE SCALE GENOMIC DNA]</scope>
    <source>
        <strain evidence="2">CBS 101.48</strain>
    </source>
</reference>
<sequence>MRHLFGKEHKEQKSMKLVKKLQLEEDQKWQEELQRRIEQEEKDAAFARELQEQMGSDNNTNASSPPPTSPLTVTPTVLSPPPLPVKPTAYNSPRPASSSSHSNGSSSEQQQRTRPLTTPLLSNSAPSSSSTLSPRETPPPPYQTGQPRLPPRERTTSQVSQVSQYMPSTPRNASITASAPPPPSTSRPSHQHHSGYLPALNTAVTPGIGHQTLNPQPYYPGTPQMQPQQQMYPPPSTTPQPATFQAPRRDPAMLIIPPPRKEKQPTPVSHSESMYASTMSMPEPVRSTTPFHPYPTPAPYSSSFHTATASSSSLVPTTTAVLTPKPAPITQSVTASSSYHSLPPANVMSNATVTRISPKMTSSVPVTSHTHVLQPTETKPDTKSPIRTNMGNRSSSQAAKAPTVGASLFTKSTTLQHDTTKTTRTTTLDPDDSDEYEPLFWERNDGRMMAGTPSLQPKIPDTPANRQQGHHEKHMLTTRDINEDYDSEEGSGTDGDDDDDDQAIDLFNIRANDNVVIHQHNTSAGSPYQSNNTNGKTESHHRHQDDKVSEDHDPFADSFAVSDPKARGSNKSESAPMLGHERSRSAGVIDAKPSFQMNTKSSTIAKVHDPLLMMASKGSTSGATASSSPAPPRPTSTLPWTSAQFSSSVSLATSTPQQSFGPPIGSTIPRPASVYQHPLHIVKNDNEDDDDDLITLDSGDIQQVVPTNVLRAGAPPNIQSMISQMTAEEEIEEAVVKALPKLPKTDPDHRHITVPSVIEDQRVWIRVHPTDTGKSLASRIQIVATYKTRKILSITTDKGRAIALDDTPVFQDWSGVMQMEDGAPWKVEWTVLDHNLWEGPKEFLRYLKASLRS</sequence>
<dbReference type="OrthoDB" id="2285740at2759"/>
<dbReference type="Proteomes" id="UP000078561">
    <property type="component" value="Unassembled WGS sequence"/>
</dbReference>
<dbReference type="InParanoid" id="A0A168KS60"/>
<feature type="compositionally biased region" description="Low complexity" evidence="1">
    <location>
        <begin position="215"/>
        <end position="231"/>
    </location>
</feature>
<feature type="compositionally biased region" description="Low complexity" evidence="1">
    <location>
        <begin position="97"/>
        <end position="107"/>
    </location>
</feature>
<feature type="compositionally biased region" description="Polar residues" evidence="1">
    <location>
        <begin position="53"/>
        <end position="62"/>
    </location>
</feature>
<feature type="region of interest" description="Disordered" evidence="1">
    <location>
        <begin position="34"/>
        <end position="245"/>
    </location>
</feature>
<evidence type="ECO:0000313" key="2">
    <source>
        <dbReference type="EMBL" id="SAL95303.1"/>
    </source>
</evidence>
<dbReference type="EMBL" id="LT550270">
    <property type="protein sequence ID" value="SAL95303.1"/>
    <property type="molecule type" value="Genomic_DNA"/>
</dbReference>
<dbReference type="CDD" id="cd22249">
    <property type="entry name" value="UDM1_RNF168_RNF169-like"/>
    <property type="match status" value="1"/>
</dbReference>
<keyword evidence="3" id="KW-1185">Reference proteome</keyword>
<feature type="compositionally biased region" description="Low complexity" evidence="1">
    <location>
        <begin position="616"/>
        <end position="628"/>
    </location>
</feature>
<feature type="compositionally biased region" description="Polar residues" evidence="1">
    <location>
        <begin position="156"/>
        <end position="172"/>
    </location>
</feature>
<feature type="region of interest" description="Disordered" evidence="1">
    <location>
        <begin position="521"/>
        <end position="583"/>
    </location>
</feature>
<feature type="compositionally biased region" description="Basic and acidic residues" evidence="1">
    <location>
        <begin position="543"/>
        <end position="555"/>
    </location>
</feature>
<feature type="compositionally biased region" description="Basic and acidic residues" evidence="1">
    <location>
        <begin position="34"/>
        <end position="51"/>
    </location>
</feature>
<feature type="region of interest" description="Disordered" evidence="1">
    <location>
        <begin position="616"/>
        <end position="638"/>
    </location>
</feature>
<accession>A0A168KS60</accession>
<evidence type="ECO:0000256" key="1">
    <source>
        <dbReference type="SAM" id="MobiDB-lite"/>
    </source>
</evidence>
<feature type="compositionally biased region" description="Polar residues" evidence="1">
    <location>
        <begin position="385"/>
        <end position="398"/>
    </location>
</feature>
<feature type="compositionally biased region" description="Polar residues" evidence="1">
    <location>
        <begin position="521"/>
        <end position="536"/>
    </location>
</feature>
<dbReference type="OMA" id="WERNDGR"/>
<feature type="compositionally biased region" description="Polar residues" evidence="1">
    <location>
        <begin position="361"/>
        <end position="377"/>
    </location>
</feature>
<evidence type="ECO:0000313" key="3">
    <source>
        <dbReference type="Proteomes" id="UP000078561"/>
    </source>
</evidence>